<dbReference type="AlphaFoldDB" id="A0A067PHZ8"/>
<dbReference type="PANTHER" id="PTHR10237">
    <property type="entry name" value="DEFORMED EPIDERMAL AUTOREGULATORY FACTOR 1 HOMOLOG SUPPRESSIN"/>
    <property type="match status" value="1"/>
</dbReference>
<dbReference type="HOGENOM" id="CLU_007974_0_1_1"/>
<evidence type="ECO:0000256" key="2">
    <source>
        <dbReference type="ARBA" id="ARBA00022771"/>
    </source>
</evidence>
<dbReference type="Gene3D" id="6.10.140.2220">
    <property type="match status" value="1"/>
</dbReference>
<feature type="domain" description="MYND-type" evidence="5">
    <location>
        <begin position="1138"/>
        <end position="1177"/>
    </location>
</feature>
<accession>A0A067PHZ8</accession>
<keyword evidence="7" id="KW-1185">Reference proteome</keyword>
<organism evidence="6 7">
    <name type="scientific">Jaapia argillacea MUCL 33604</name>
    <dbReference type="NCBI Taxonomy" id="933084"/>
    <lineage>
        <taxon>Eukaryota</taxon>
        <taxon>Fungi</taxon>
        <taxon>Dikarya</taxon>
        <taxon>Basidiomycota</taxon>
        <taxon>Agaricomycotina</taxon>
        <taxon>Agaricomycetes</taxon>
        <taxon>Agaricomycetidae</taxon>
        <taxon>Jaapiales</taxon>
        <taxon>Jaapiaceae</taxon>
        <taxon>Jaapia</taxon>
    </lineage>
</organism>
<proteinExistence type="predicted"/>
<reference evidence="7" key="1">
    <citation type="journal article" date="2014" name="Proc. Natl. Acad. Sci. U.S.A.">
        <title>Extensive sampling of basidiomycete genomes demonstrates inadequacy of the white-rot/brown-rot paradigm for wood decay fungi.</title>
        <authorList>
            <person name="Riley R."/>
            <person name="Salamov A.A."/>
            <person name="Brown D.W."/>
            <person name="Nagy L.G."/>
            <person name="Floudas D."/>
            <person name="Held B.W."/>
            <person name="Levasseur A."/>
            <person name="Lombard V."/>
            <person name="Morin E."/>
            <person name="Otillar R."/>
            <person name="Lindquist E.A."/>
            <person name="Sun H."/>
            <person name="LaButti K.M."/>
            <person name="Schmutz J."/>
            <person name="Jabbour D."/>
            <person name="Luo H."/>
            <person name="Baker S.E."/>
            <person name="Pisabarro A.G."/>
            <person name="Walton J.D."/>
            <person name="Blanchette R.A."/>
            <person name="Henrissat B."/>
            <person name="Martin F."/>
            <person name="Cullen D."/>
            <person name="Hibbett D.S."/>
            <person name="Grigoriev I.V."/>
        </authorList>
    </citation>
    <scope>NUCLEOTIDE SEQUENCE [LARGE SCALE GENOMIC DNA]</scope>
    <source>
        <strain evidence="7">MUCL 33604</strain>
    </source>
</reference>
<dbReference type="OrthoDB" id="432970at2759"/>
<dbReference type="GO" id="GO:0008270">
    <property type="term" value="F:zinc ion binding"/>
    <property type="evidence" value="ECO:0007669"/>
    <property type="project" value="UniProtKB-KW"/>
</dbReference>
<dbReference type="InterPro" id="IPR027974">
    <property type="entry name" value="DUF4470"/>
</dbReference>
<dbReference type="InterPro" id="IPR024119">
    <property type="entry name" value="TF_DEAF-1"/>
</dbReference>
<dbReference type="GO" id="GO:0000981">
    <property type="term" value="F:DNA-binding transcription factor activity, RNA polymerase II-specific"/>
    <property type="evidence" value="ECO:0007669"/>
    <property type="project" value="TreeGrafter"/>
</dbReference>
<dbReference type="InParanoid" id="A0A067PHZ8"/>
<evidence type="ECO:0000313" key="6">
    <source>
        <dbReference type="EMBL" id="KDQ54528.1"/>
    </source>
</evidence>
<dbReference type="EMBL" id="KL197728">
    <property type="protein sequence ID" value="KDQ54528.1"/>
    <property type="molecule type" value="Genomic_DNA"/>
</dbReference>
<dbReference type="SUPFAM" id="SSF144232">
    <property type="entry name" value="HIT/MYND zinc finger-like"/>
    <property type="match status" value="1"/>
</dbReference>
<evidence type="ECO:0000256" key="1">
    <source>
        <dbReference type="ARBA" id="ARBA00022723"/>
    </source>
</evidence>
<dbReference type="PROSITE" id="PS50865">
    <property type="entry name" value="ZF_MYND_2"/>
    <property type="match status" value="1"/>
</dbReference>
<keyword evidence="3" id="KW-0862">Zinc</keyword>
<name>A0A067PHZ8_9AGAM</name>
<dbReference type="PANTHER" id="PTHR10237:SF14">
    <property type="entry name" value="MYND-TYPE DOMAIN-CONTAINING PROTEIN"/>
    <property type="match status" value="1"/>
</dbReference>
<evidence type="ECO:0000313" key="7">
    <source>
        <dbReference type="Proteomes" id="UP000027265"/>
    </source>
</evidence>
<protein>
    <recommendedName>
        <fullName evidence="5">MYND-type domain-containing protein</fullName>
    </recommendedName>
</protein>
<keyword evidence="2 4" id="KW-0863">Zinc-finger</keyword>
<dbReference type="Proteomes" id="UP000027265">
    <property type="component" value="Unassembled WGS sequence"/>
</dbReference>
<dbReference type="InterPro" id="IPR002893">
    <property type="entry name" value="Znf_MYND"/>
</dbReference>
<evidence type="ECO:0000256" key="3">
    <source>
        <dbReference type="ARBA" id="ARBA00022833"/>
    </source>
</evidence>
<keyword evidence="1" id="KW-0479">Metal-binding</keyword>
<evidence type="ECO:0000256" key="4">
    <source>
        <dbReference type="PROSITE-ProRule" id="PRU00134"/>
    </source>
</evidence>
<evidence type="ECO:0000259" key="5">
    <source>
        <dbReference type="PROSITE" id="PS50865"/>
    </source>
</evidence>
<dbReference type="STRING" id="933084.A0A067PHZ8"/>
<gene>
    <name evidence="6" type="ORF">JAAARDRAFT_135381</name>
</gene>
<dbReference type="GO" id="GO:0005634">
    <property type="term" value="C:nucleus"/>
    <property type="evidence" value="ECO:0007669"/>
    <property type="project" value="TreeGrafter"/>
</dbReference>
<dbReference type="Pfam" id="PF14737">
    <property type="entry name" value="DUF4470"/>
    <property type="match status" value="1"/>
</dbReference>
<dbReference type="Pfam" id="PF01753">
    <property type="entry name" value="zf-MYND"/>
    <property type="match status" value="1"/>
</dbReference>
<sequence length="1184" mass="132075">MAHPLFWPGQYYFYPIGNTSAVSLTRDLPPEAPADILLLGCGDARNILYTIFCEPKHFGRKLDFTCCDFDPAVLARNVLLFTMVADGESYLTIWNIFYHFKIDRHSHDVLVKQCKKLVAMSDTIQHWKSSPYAPFLKMCTDYTLAELRRHWGLYADMHELPQKRVDSVREAFDKQSRASRENITLIFSTSRSCGPLSTQGISVVSDQFMNYWKTGVTFTDQADIADANILNPTFAYSLGGEGYHVHYGTDPLISFHLAALLGNGGGSASVPDAVACAKSQFKMWCLAFRSSVASTSHLCIRCIVGEATVVCRTLHAHSLTGTLNVNLPIAPWKGEVLRLGADEYQRGIAPVTFNVIDTSNLDDHIALLNVLVTSIPLLSSEPASVLYAESLLFNSENPTKEFTDRLHADLTTMSLLLGLSPVDYLSGFTTRSNTHEVLTFRALKKKISVGQFHQVTTWKSPPSGDPIASRCAQQILPPVFDSRQLGTLFYDIYESLFGQEDAMTFFEVNRHNIQKAIGTSNLIHYIRESFVLFLAFVKDRLDVAEEMWCDVMDRFLALRDTRAKVPLSMDLLHQHDLCAQLYRHSVYTISPYRANPPKIGRFATWEAVPHLVRIILTVPREKLAVLEIPDGIQVGTPLLQGEVFSTMVTADFQHYFSSVDVAFGRAILVGSEANPRVVFEEDTKGWDGDSSLIASFTVPTRVLTDFVSPTNVNVALGIKSTPATLVSLSSKLGTKIILHSAKLMDDSHVYLIPEQPLPRRKARTSFAKQEQAGTDTFVCQIGESGAPIVELDEQCELVASLTSRIPITDEASQAYFGSGTMPRIAQISSSVLRLTLGGRIQDVAFPFPIIGSANKLRLARKSLYIEVAVPISRALKADGMKFNHFPVIDTGHSSLNPWSIHRINLSHLPILDLNAKNVSAWLNLHAASMFSTREQTLLKKREADALAYVKDTINTIICRFSGTQGTPRRQIFALLDKSRNHIDTILFIDNLRFDLASHTVVCDGYVLPLTPELMDKIREPFAKLGPATNREMSHVGVYDGELQAWKRLLPALVERCRSSWAHGDKCEYLAKGTIPLTDDMDTYLDPLCSCGRGKGVEGMRKVGLWKPFAPHVTRIAVSPLFAVSYLETVARHPDAHKCCVCRGRGKPKMHMCSSCKKVRYCSRECQKKDWNDHKPRCKAPSKLQ</sequence>